<dbReference type="Gene3D" id="3.40.50.10740">
    <property type="entry name" value="Class I glutamine amidotransferase-like"/>
    <property type="match status" value="1"/>
</dbReference>
<evidence type="ECO:0000256" key="2">
    <source>
        <dbReference type="ARBA" id="ARBA00022801"/>
    </source>
</evidence>
<evidence type="ECO:0000313" key="7">
    <source>
        <dbReference type="Proteomes" id="UP000034344"/>
    </source>
</evidence>
<feature type="active site" description="Charge relay system" evidence="3">
    <location>
        <position position="231"/>
    </location>
</feature>
<feature type="domain" description="LD-carboxypeptidase N-terminal" evidence="4">
    <location>
        <begin position="16"/>
        <end position="140"/>
    </location>
</feature>
<dbReference type="InterPro" id="IPR027461">
    <property type="entry name" value="Carboxypeptidase_A_C_sf"/>
</dbReference>
<comment type="caution">
    <text evidence="6">The sequence shown here is derived from an EMBL/GenBank/DDBJ whole genome shotgun (WGS) entry which is preliminary data.</text>
</comment>
<sequence length="333" mass="37702">MMRTVKPSRLHPGDKIGLVAPSFPFPTKDTDFSNYHQQYVDGKKEMEKMGFELTEGKNLKKTRWWMAGTPEERAEDINLMYADPKIKAIIGHDGGHAAIDILEHLDFELIAKNPKPFIGFSDITNLLVAMFAKTGLVGFHMGLLSYTLGYVWHQLIRDESIIDHVRKTYTDLLTSTKPLGKIIPVTKWEKWRNGEAEGILFGGNLSMLVSLLGTEYFPSLVSLKGSILFWEIDNTPSYRIQRSLYQLKYAGILDVISGMLIGKMPDIKPTGWKGLYEPEPREIIMDIVKDYDFPIMAEVDFGHKNINLPMPIGIKTGMNTADLNLEFMESAVI</sequence>
<dbReference type="Proteomes" id="UP000034344">
    <property type="component" value="Unassembled WGS sequence"/>
</dbReference>
<feature type="domain" description="LD-carboxypeptidase C-terminal" evidence="5">
    <location>
        <begin position="197"/>
        <end position="316"/>
    </location>
</feature>
<name>A0A0G0E5E1_9BACT</name>
<dbReference type="SUPFAM" id="SSF52317">
    <property type="entry name" value="Class I glutamine amidotransferase-like"/>
    <property type="match status" value="1"/>
</dbReference>
<dbReference type="Pfam" id="PF17676">
    <property type="entry name" value="Peptidase_S66C"/>
    <property type="match status" value="1"/>
</dbReference>
<keyword evidence="2" id="KW-0378">Hydrolase</keyword>
<feature type="active site" description="Charge relay system" evidence="3">
    <location>
        <position position="303"/>
    </location>
</feature>
<evidence type="ECO:0000259" key="5">
    <source>
        <dbReference type="Pfam" id="PF17676"/>
    </source>
</evidence>
<proteinExistence type="inferred from homology"/>
<dbReference type="Gene3D" id="3.50.30.60">
    <property type="entry name" value="LD-carboxypeptidase A C-terminal domain-like"/>
    <property type="match status" value="1"/>
</dbReference>
<evidence type="ECO:0008006" key="8">
    <source>
        <dbReference type="Google" id="ProtNLM"/>
    </source>
</evidence>
<accession>A0A0G0E5E1</accession>
<comment type="similarity">
    <text evidence="1">Belongs to the peptidase S66 family.</text>
</comment>
<dbReference type="PANTHER" id="PTHR30237">
    <property type="entry name" value="MURAMOYLTETRAPEPTIDE CARBOXYPEPTIDASE"/>
    <property type="match status" value="1"/>
</dbReference>
<dbReference type="Pfam" id="PF02016">
    <property type="entry name" value="Peptidase_S66"/>
    <property type="match status" value="1"/>
</dbReference>
<protein>
    <recommendedName>
        <fullName evidence="8">Peptidase U61 LD-carboxypeptidase A</fullName>
    </recommendedName>
</protein>
<dbReference type="GO" id="GO:0016787">
    <property type="term" value="F:hydrolase activity"/>
    <property type="evidence" value="ECO:0007669"/>
    <property type="project" value="UniProtKB-KW"/>
</dbReference>
<dbReference type="PIRSF" id="PIRSF028757">
    <property type="entry name" value="LD-carboxypeptidase"/>
    <property type="match status" value="1"/>
</dbReference>
<dbReference type="STRING" id="1618480.US11_C0001G0087"/>
<dbReference type="InterPro" id="IPR027478">
    <property type="entry name" value="LdcA_N"/>
</dbReference>
<organism evidence="6 7">
    <name type="scientific">Candidatus Roizmanbacteria bacterium GW2011_GWA2_36_23</name>
    <dbReference type="NCBI Taxonomy" id="1618480"/>
    <lineage>
        <taxon>Bacteria</taxon>
        <taxon>Candidatus Roizmaniibacteriota</taxon>
    </lineage>
</organism>
<dbReference type="AlphaFoldDB" id="A0A0G0E5E1"/>
<evidence type="ECO:0000259" key="4">
    <source>
        <dbReference type="Pfam" id="PF02016"/>
    </source>
</evidence>
<dbReference type="InterPro" id="IPR040921">
    <property type="entry name" value="Peptidase_S66C"/>
</dbReference>
<dbReference type="CDD" id="cd07062">
    <property type="entry name" value="Peptidase_S66_mccF_like"/>
    <property type="match status" value="1"/>
</dbReference>
<evidence type="ECO:0000313" key="6">
    <source>
        <dbReference type="EMBL" id="KKQ02128.1"/>
    </source>
</evidence>
<evidence type="ECO:0000256" key="1">
    <source>
        <dbReference type="ARBA" id="ARBA00010233"/>
    </source>
</evidence>
<dbReference type="SUPFAM" id="SSF141986">
    <property type="entry name" value="LD-carboxypeptidase A C-terminal domain-like"/>
    <property type="match status" value="1"/>
</dbReference>
<reference evidence="6 7" key="1">
    <citation type="journal article" date="2015" name="Nature">
        <title>rRNA introns, odd ribosomes, and small enigmatic genomes across a large radiation of phyla.</title>
        <authorList>
            <person name="Brown C.T."/>
            <person name="Hug L.A."/>
            <person name="Thomas B.C."/>
            <person name="Sharon I."/>
            <person name="Castelle C.J."/>
            <person name="Singh A."/>
            <person name="Wilkins M.J."/>
            <person name="Williams K.H."/>
            <person name="Banfield J.F."/>
        </authorList>
    </citation>
    <scope>NUCLEOTIDE SEQUENCE [LARGE SCALE GENOMIC DNA]</scope>
</reference>
<dbReference type="PANTHER" id="PTHR30237:SF5">
    <property type="entry name" value="CARBOXYPEPTIDASE VC_A0337-RELATED"/>
    <property type="match status" value="1"/>
</dbReference>
<feature type="active site" description="Nucleophile" evidence="3">
    <location>
        <position position="121"/>
    </location>
</feature>
<dbReference type="InterPro" id="IPR003507">
    <property type="entry name" value="S66_fam"/>
</dbReference>
<dbReference type="InterPro" id="IPR029062">
    <property type="entry name" value="Class_I_gatase-like"/>
</dbReference>
<dbReference type="EMBL" id="LBRS01000001">
    <property type="protein sequence ID" value="KKQ02128.1"/>
    <property type="molecule type" value="Genomic_DNA"/>
</dbReference>
<dbReference type="InterPro" id="IPR040449">
    <property type="entry name" value="Peptidase_S66_N"/>
</dbReference>
<gene>
    <name evidence="6" type="ORF">US11_C0001G0087</name>
</gene>
<evidence type="ECO:0000256" key="3">
    <source>
        <dbReference type="PIRSR" id="PIRSR028757-1"/>
    </source>
</evidence>